<feature type="transmembrane region" description="Helical" evidence="1">
    <location>
        <begin position="191"/>
        <end position="215"/>
    </location>
</feature>
<dbReference type="AlphaFoldDB" id="A0A8B8BZJ7"/>
<dbReference type="InterPro" id="IPR008276">
    <property type="entry name" value="C_nuclsd_transpt"/>
</dbReference>
<feature type="transmembrane region" description="Helical" evidence="1">
    <location>
        <begin position="55"/>
        <end position="76"/>
    </location>
</feature>
<dbReference type="GeneID" id="111114280"/>
<reference evidence="4" key="1">
    <citation type="submission" date="2025-08" db="UniProtKB">
        <authorList>
            <consortium name="RefSeq"/>
        </authorList>
    </citation>
    <scope>IDENTIFICATION</scope>
    <source>
        <tissue evidence="4">Whole sample</tissue>
    </source>
</reference>
<evidence type="ECO:0000313" key="4">
    <source>
        <dbReference type="RefSeq" id="XP_022308274.1"/>
    </source>
</evidence>
<dbReference type="GO" id="GO:0005415">
    <property type="term" value="F:nucleoside:sodium symporter activity"/>
    <property type="evidence" value="ECO:0007669"/>
    <property type="project" value="TreeGrafter"/>
</dbReference>
<keyword evidence="1" id="KW-0812">Transmembrane</keyword>
<accession>A0A8B8BZJ7</accession>
<keyword evidence="1" id="KW-0472">Membrane</keyword>
<feature type="domain" description="Concentrative nucleoside transporter C-terminal" evidence="2">
    <location>
        <begin position="136"/>
        <end position="211"/>
    </location>
</feature>
<name>A0A8B8BZJ7_CRAVI</name>
<dbReference type="PANTHER" id="PTHR10590:SF4">
    <property type="entry name" value="SOLUTE CARRIER FAMILY 28 MEMBER 3"/>
    <property type="match status" value="1"/>
</dbReference>
<evidence type="ECO:0000256" key="1">
    <source>
        <dbReference type="SAM" id="Phobius"/>
    </source>
</evidence>
<proteinExistence type="predicted"/>
<dbReference type="Pfam" id="PF07662">
    <property type="entry name" value="Nucleos_tra2_C"/>
    <property type="match status" value="2"/>
</dbReference>
<organism evidence="3 4">
    <name type="scientific">Crassostrea virginica</name>
    <name type="common">Eastern oyster</name>
    <dbReference type="NCBI Taxonomy" id="6565"/>
    <lineage>
        <taxon>Eukaryota</taxon>
        <taxon>Metazoa</taxon>
        <taxon>Spiralia</taxon>
        <taxon>Lophotrochozoa</taxon>
        <taxon>Mollusca</taxon>
        <taxon>Bivalvia</taxon>
        <taxon>Autobranchia</taxon>
        <taxon>Pteriomorphia</taxon>
        <taxon>Ostreida</taxon>
        <taxon>Ostreoidea</taxon>
        <taxon>Ostreidae</taxon>
        <taxon>Crassostrea</taxon>
    </lineage>
</organism>
<dbReference type="GO" id="GO:0005886">
    <property type="term" value="C:plasma membrane"/>
    <property type="evidence" value="ECO:0007669"/>
    <property type="project" value="TreeGrafter"/>
</dbReference>
<gene>
    <name evidence="4" type="primary">LOC111114280</name>
</gene>
<protein>
    <submittedName>
        <fullName evidence="4">Solute carrier family 28 member 3-like</fullName>
    </submittedName>
</protein>
<dbReference type="Proteomes" id="UP000694844">
    <property type="component" value="Chromosome 9"/>
</dbReference>
<evidence type="ECO:0000259" key="2">
    <source>
        <dbReference type="Pfam" id="PF07662"/>
    </source>
</evidence>
<feature type="transmembrane region" description="Helical" evidence="1">
    <location>
        <begin position="156"/>
        <end position="179"/>
    </location>
</feature>
<keyword evidence="1" id="KW-1133">Transmembrane helix</keyword>
<dbReference type="InterPro" id="IPR011657">
    <property type="entry name" value="CNT_C_dom"/>
</dbReference>
<sequence>MSAPAALALAKLFYPETKKTKTGSEVHNIPSGQERNIIEAAAFGASQAIKLVANVAVNLVAFIALVAFLNQTLIWLGNRAGMEKPGNELIFQVKSSYEKLSVYIHNRENLTWYENLARIDNVTYTGRWRFDGDDIVYNDFNHTLTKGVLTERSVVISTYALCGFANIASIGIMLGALGAMAPNQRSALAQVVVRAMITGTVACFMTACIAGLLYAPGI</sequence>
<dbReference type="PANTHER" id="PTHR10590">
    <property type="entry name" value="SODIUM/NUCLEOSIDE COTRANSPORTER"/>
    <property type="match status" value="1"/>
</dbReference>
<feature type="domain" description="Concentrative nucleoside transporter C-terminal" evidence="2">
    <location>
        <begin position="1"/>
        <end position="86"/>
    </location>
</feature>
<keyword evidence="3" id="KW-1185">Reference proteome</keyword>
<dbReference type="RefSeq" id="XP_022308274.1">
    <property type="nucleotide sequence ID" value="XM_022452566.1"/>
</dbReference>
<dbReference type="KEGG" id="cvn:111114280"/>
<evidence type="ECO:0000313" key="3">
    <source>
        <dbReference type="Proteomes" id="UP000694844"/>
    </source>
</evidence>
<dbReference type="OrthoDB" id="6075923at2759"/>